<dbReference type="InterPro" id="IPR026960">
    <property type="entry name" value="RVT-Znf"/>
</dbReference>
<sequence length="366" mass="40222">MIFPYKIAWEADVPMNVKFFIWSFLWDRILTTDKLIERGVTLKIQGTVPPNSFCALCNAMDESLPHLFFSRPISIIIWKSLLGDYVETVNLVLTSPSANKGLLMNWLNINIFSVLGCGLEVRWDLRWVSLFFEACEHHSSSSGRGGGICKQWIQLTLPMKAMREHRTKDRTNLKQMGSTGDPLVKVDVMTIKLLQAFRVKQTTQSTTLPPLVAPPRPSSQPHAPMGTESRPPSPARTASRIPSPAKQVPSRPQATPISESEPPSPNRTARAASHPSTPSQTALSQPQVPTEAQPQPPPQTPTYPQSRVSSQPSSPSRTTFSQPNIPAKNSSLPPSPSLVTPKSQVASQTPPPSRTSQPQITTQTSS</sequence>
<dbReference type="Proteomes" id="UP000631114">
    <property type="component" value="Unassembled WGS sequence"/>
</dbReference>
<evidence type="ECO:0000313" key="3">
    <source>
        <dbReference type="EMBL" id="KAF9625684.1"/>
    </source>
</evidence>
<feature type="compositionally biased region" description="Low complexity" evidence="1">
    <location>
        <begin position="354"/>
        <end position="366"/>
    </location>
</feature>
<evidence type="ECO:0000259" key="2">
    <source>
        <dbReference type="Pfam" id="PF13966"/>
    </source>
</evidence>
<feature type="compositionally biased region" description="Polar residues" evidence="1">
    <location>
        <begin position="274"/>
        <end position="284"/>
    </location>
</feature>
<evidence type="ECO:0000256" key="1">
    <source>
        <dbReference type="SAM" id="MobiDB-lite"/>
    </source>
</evidence>
<organism evidence="3 4">
    <name type="scientific">Coptis chinensis</name>
    <dbReference type="NCBI Taxonomy" id="261450"/>
    <lineage>
        <taxon>Eukaryota</taxon>
        <taxon>Viridiplantae</taxon>
        <taxon>Streptophyta</taxon>
        <taxon>Embryophyta</taxon>
        <taxon>Tracheophyta</taxon>
        <taxon>Spermatophyta</taxon>
        <taxon>Magnoliopsida</taxon>
        <taxon>Ranunculales</taxon>
        <taxon>Ranunculaceae</taxon>
        <taxon>Coptidoideae</taxon>
        <taxon>Coptis</taxon>
    </lineage>
</organism>
<reference evidence="3 4" key="1">
    <citation type="submission" date="2020-10" db="EMBL/GenBank/DDBJ databases">
        <title>The Coptis chinensis genome and diversification of protoberbering-type alkaloids.</title>
        <authorList>
            <person name="Wang B."/>
            <person name="Shu S."/>
            <person name="Song C."/>
            <person name="Liu Y."/>
        </authorList>
    </citation>
    <scope>NUCLEOTIDE SEQUENCE [LARGE SCALE GENOMIC DNA]</scope>
    <source>
        <strain evidence="3">HL-2020</strain>
        <tissue evidence="3">Leaf</tissue>
    </source>
</reference>
<dbReference type="EMBL" id="JADFTS010000001">
    <property type="protein sequence ID" value="KAF9625684.1"/>
    <property type="molecule type" value="Genomic_DNA"/>
</dbReference>
<dbReference type="Pfam" id="PF13966">
    <property type="entry name" value="zf-RVT"/>
    <property type="match status" value="1"/>
</dbReference>
<evidence type="ECO:0000313" key="4">
    <source>
        <dbReference type="Proteomes" id="UP000631114"/>
    </source>
</evidence>
<feature type="compositionally biased region" description="Low complexity" evidence="1">
    <location>
        <begin position="302"/>
        <end position="323"/>
    </location>
</feature>
<gene>
    <name evidence="3" type="ORF">IFM89_025702</name>
</gene>
<proteinExistence type="predicted"/>
<comment type="caution">
    <text evidence="3">The sequence shown here is derived from an EMBL/GenBank/DDBJ whole genome shotgun (WGS) entry which is preliminary data.</text>
</comment>
<dbReference type="OrthoDB" id="1111010at2759"/>
<feature type="domain" description="Reverse transcriptase zinc-binding" evidence="2">
    <location>
        <begin position="4"/>
        <end position="78"/>
    </location>
</feature>
<dbReference type="AlphaFoldDB" id="A0A835IXS1"/>
<protein>
    <recommendedName>
        <fullName evidence="2">Reverse transcriptase zinc-binding domain-containing protein</fullName>
    </recommendedName>
</protein>
<keyword evidence="4" id="KW-1185">Reference proteome</keyword>
<accession>A0A835IXS1</accession>
<name>A0A835IXS1_9MAGN</name>
<feature type="region of interest" description="Disordered" evidence="1">
    <location>
        <begin position="205"/>
        <end position="366"/>
    </location>
</feature>